<gene>
    <name evidence="2" type="ORF">ACFOM8_07040</name>
</gene>
<keyword evidence="1" id="KW-0812">Transmembrane</keyword>
<keyword evidence="1" id="KW-0472">Membrane</keyword>
<evidence type="ECO:0008006" key="4">
    <source>
        <dbReference type="Google" id="ProtNLM"/>
    </source>
</evidence>
<accession>A0ABV7U2L1</accession>
<sequence>MSVREYLRTHDFARNFFTKLSNNEVLFLGLLLTLPGISLAIAVDSPKLITKLIIAFITEMGFAFIIAWVIICTVDEREKKKHNEQVELDKRRMASRLYLNTVLDLDLPSSVTEELQMYIAGSKLLKKYQKVILILEKCGSYCKMTQIFEVVYVNVGRATVQWCPTFDSYDNRVSEIEEKNPGHPWGFNEVKIEKRKSGTDIWVDISPEDINKLAPEAEIKLSREVDIGPQDEIRVFIEQTCSKFASDNELFTNKALTDSLSLEVSYDRSEFEVSYRAVHPREDFSELKRSGGSDRIQFSHPFLPSHGFVVWWRPKHSDGKAESR</sequence>
<dbReference type="EMBL" id="JBHRXY010000003">
    <property type="protein sequence ID" value="MFC3629200.1"/>
    <property type="molecule type" value="Genomic_DNA"/>
</dbReference>
<dbReference type="RefSeq" id="WP_377760587.1">
    <property type="nucleotide sequence ID" value="NZ_JBHRXY010000003.1"/>
</dbReference>
<comment type="caution">
    <text evidence="2">The sequence shown here is derived from an EMBL/GenBank/DDBJ whole genome shotgun (WGS) entry which is preliminary data.</text>
</comment>
<feature type="transmembrane region" description="Helical" evidence="1">
    <location>
        <begin position="52"/>
        <end position="74"/>
    </location>
</feature>
<name>A0ABV7U2L1_9RHOB</name>
<evidence type="ECO:0000313" key="2">
    <source>
        <dbReference type="EMBL" id="MFC3629200.1"/>
    </source>
</evidence>
<proteinExistence type="predicted"/>
<keyword evidence="1" id="KW-1133">Transmembrane helix</keyword>
<evidence type="ECO:0000313" key="3">
    <source>
        <dbReference type="Proteomes" id="UP001595539"/>
    </source>
</evidence>
<organism evidence="2 3">
    <name type="scientific">Paracoccus angustae</name>
    <dbReference type="NCBI Taxonomy" id="1671480"/>
    <lineage>
        <taxon>Bacteria</taxon>
        <taxon>Pseudomonadati</taxon>
        <taxon>Pseudomonadota</taxon>
        <taxon>Alphaproteobacteria</taxon>
        <taxon>Rhodobacterales</taxon>
        <taxon>Paracoccaceae</taxon>
        <taxon>Paracoccus</taxon>
    </lineage>
</organism>
<evidence type="ECO:0000256" key="1">
    <source>
        <dbReference type="SAM" id="Phobius"/>
    </source>
</evidence>
<keyword evidence="3" id="KW-1185">Reference proteome</keyword>
<reference evidence="3" key="1">
    <citation type="journal article" date="2019" name="Int. J. Syst. Evol. Microbiol.">
        <title>The Global Catalogue of Microorganisms (GCM) 10K type strain sequencing project: providing services to taxonomists for standard genome sequencing and annotation.</title>
        <authorList>
            <consortium name="The Broad Institute Genomics Platform"/>
            <consortium name="The Broad Institute Genome Sequencing Center for Infectious Disease"/>
            <person name="Wu L."/>
            <person name="Ma J."/>
        </authorList>
    </citation>
    <scope>NUCLEOTIDE SEQUENCE [LARGE SCALE GENOMIC DNA]</scope>
    <source>
        <strain evidence="3">KCTC 42473</strain>
    </source>
</reference>
<dbReference type="Proteomes" id="UP001595539">
    <property type="component" value="Unassembled WGS sequence"/>
</dbReference>
<protein>
    <recommendedName>
        <fullName evidence="4">SMODS-associated and fused to various effectors domain-containing protein</fullName>
    </recommendedName>
</protein>